<name>A0ACB0IK97_TRIPR</name>
<dbReference type="EMBL" id="CASHSV030000001">
    <property type="protein sequence ID" value="CAJ2632385.1"/>
    <property type="molecule type" value="Genomic_DNA"/>
</dbReference>
<keyword evidence="2" id="KW-1185">Reference proteome</keyword>
<dbReference type="Proteomes" id="UP001177021">
    <property type="component" value="Unassembled WGS sequence"/>
</dbReference>
<sequence>MESDKRYDSTSSSLSFSPTSSSSSSSSCASEDRSVKTEEIEAAETLAYLARLAMRQTTHSPDSLIPHSDPPQHLQGQAVSGQQLDGKIYSTTSLETERTQESDCLRNMKVEQNADLPKTTHCNKSRRNLTEEEKEARRIRRVLANRESARQTIRRRQALTEELNRKAATLVMENENLKRKELALKEYQSLETTNKLLKAQVTKSINTKMEKAPVEQELSVAEAAPMHGNSPWFIYNHFPVRQLFWPAIFQSSKQVQLQHTPFNSIAIPSHVYVSCPSESESPHKQNNLVNDNQTQNPLYMFPCPWLYPPPEIGNGQPPPSSGLEDKQDNLPLGEQCSTSLSLNRVENVDYHATLPIKLKTEASDWTESRSSNDPDHATPNFSLDGGEQKTRCQIEMFHGPAVDCNGHAHVVKQEPELQLHSASDTNISSTASHIKPYSLEKKQEQFICTGKNLVDAVAAAEARKRRKELTKLKSNQSRQ</sequence>
<gene>
    <name evidence="1" type="ORF">MILVUS5_LOCUS3706</name>
</gene>
<proteinExistence type="predicted"/>
<reference evidence="1" key="1">
    <citation type="submission" date="2023-10" db="EMBL/GenBank/DDBJ databases">
        <authorList>
            <person name="Rodriguez Cubillos JULIANA M."/>
            <person name="De Vega J."/>
        </authorList>
    </citation>
    <scope>NUCLEOTIDE SEQUENCE</scope>
</reference>
<protein>
    <submittedName>
        <fullName evidence="1">Uncharacterized protein</fullName>
    </submittedName>
</protein>
<evidence type="ECO:0000313" key="1">
    <source>
        <dbReference type="EMBL" id="CAJ2632385.1"/>
    </source>
</evidence>
<organism evidence="1 2">
    <name type="scientific">Trifolium pratense</name>
    <name type="common">Red clover</name>
    <dbReference type="NCBI Taxonomy" id="57577"/>
    <lineage>
        <taxon>Eukaryota</taxon>
        <taxon>Viridiplantae</taxon>
        <taxon>Streptophyta</taxon>
        <taxon>Embryophyta</taxon>
        <taxon>Tracheophyta</taxon>
        <taxon>Spermatophyta</taxon>
        <taxon>Magnoliopsida</taxon>
        <taxon>eudicotyledons</taxon>
        <taxon>Gunneridae</taxon>
        <taxon>Pentapetalae</taxon>
        <taxon>rosids</taxon>
        <taxon>fabids</taxon>
        <taxon>Fabales</taxon>
        <taxon>Fabaceae</taxon>
        <taxon>Papilionoideae</taxon>
        <taxon>50 kb inversion clade</taxon>
        <taxon>NPAAA clade</taxon>
        <taxon>Hologalegina</taxon>
        <taxon>IRL clade</taxon>
        <taxon>Trifolieae</taxon>
        <taxon>Trifolium</taxon>
    </lineage>
</organism>
<comment type="caution">
    <text evidence="1">The sequence shown here is derived from an EMBL/GenBank/DDBJ whole genome shotgun (WGS) entry which is preliminary data.</text>
</comment>
<accession>A0ACB0IK97</accession>
<evidence type="ECO:0000313" key="2">
    <source>
        <dbReference type="Proteomes" id="UP001177021"/>
    </source>
</evidence>